<dbReference type="GO" id="GO:0016987">
    <property type="term" value="F:sigma factor activity"/>
    <property type="evidence" value="ECO:0007669"/>
    <property type="project" value="UniProtKB-KW"/>
</dbReference>
<evidence type="ECO:0000256" key="2">
    <source>
        <dbReference type="ARBA" id="ARBA00023082"/>
    </source>
</evidence>
<dbReference type="Pfam" id="PF04542">
    <property type="entry name" value="Sigma70_r2"/>
    <property type="match status" value="1"/>
</dbReference>
<dbReference type="Gene3D" id="1.10.1740.10">
    <property type="match status" value="1"/>
</dbReference>
<evidence type="ECO:0000259" key="4">
    <source>
        <dbReference type="Pfam" id="PF04542"/>
    </source>
</evidence>
<dbReference type="PANTHER" id="PTHR43133:SF63">
    <property type="entry name" value="RNA POLYMERASE SIGMA FACTOR FECI-RELATED"/>
    <property type="match status" value="1"/>
</dbReference>
<dbReference type="GO" id="GO:0006352">
    <property type="term" value="P:DNA-templated transcription initiation"/>
    <property type="evidence" value="ECO:0007669"/>
    <property type="project" value="InterPro"/>
</dbReference>
<keyword evidence="3" id="KW-0804">Transcription</keyword>
<gene>
    <name evidence="5" type="ORF">CAK95_04810</name>
</gene>
<dbReference type="KEGG" id="psin:CAK95_04810"/>
<organism evidence="5 6">
    <name type="scientific">Pseudorhodoplanes sinuspersici</name>
    <dbReference type="NCBI Taxonomy" id="1235591"/>
    <lineage>
        <taxon>Bacteria</taxon>
        <taxon>Pseudomonadati</taxon>
        <taxon>Pseudomonadota</taxon>
        <taxon>Alphaproteobacteria</taxon>
        <taxon>Hyphomicrobiales</taxon>
        <taxon>Pseudorhodoplanes</taxon>
    </lineage>
</organism>
<dbReference type="InterPro" id="IPR039425">
    <property type="entry name" value="RNA_pol_sigma-70-like"/>
</dbReference>
<dbReference type="PANTHER" id="PTHR43133">
    <property type="entry name" value="RNA POLYMERASE ECF-TYPE SIGMA FACTO"/>
    <property type="match status" value="1"/>
</dbReference>
<dbReference type="SUPFAM" id="SSF88946">
    <property type="entry name" value="Sigma2 domain of RNA polymerase sigma factors"/>
    <property type="match status" value="1"/>
</dbReference>
<evidence type="ECO:0000313" key="5">
    <source>
        <dbReference type="EMBL" id="ARP98484.1"/>
    </source>
</evidence>
<dbReference type="InterPro" id="IPR013325">
    <property type="entry name" value="RNA_pol_sigma_r2"/>
</dbReference>
<feature type="domain" description="RNA polymerase sigma-70 region 2" evidence="4">
    <location>
        <begin position="7"/>
        <end position="72"/>
    </location>
</feature>
<evidence type="ECO:0000256" key="1">
    <source>
        <dbReference type="ARBA" id="ARBA00023015"/>
    </source>
</evidence>
<dbReference type="InterPro" id="IPR007627">
    <property type="entry name" value="RNA_pol_sigma70_r2"/>
</dbReference>
<accession>A0A1W6ZNX4</accession>
<proteinExistence type="predicted"/>
<evidence type="ECO:0000256" key="3">
    <source>
        <dbReference type="ARBA" id="ARBA00023163"/>
    </source>
</evidence>
<sequence>MWDVQELFRLHRKDVTRFLQRRVSSPDTAADLVQDLFLKLLSSNLSATVADRKSYLFRAATNLAINHNKREQLIRYEDPSLLDLVVDETPDAERVLLSRQELRIVAEVLAGVSPIQRQIFLLARVEGVACCRFSGQPVKLIPASARTQTGLTYPIVEGRLVVL</sequence>
<keyword evidence="1" id="KW-0805">Transcription regulation</keyword>
<dbReference type="STRING" id="1235591.CAK95_04810"/>
<protein>
    <recommendedName>
        <fullName evidence="4">RNA polymerase sigma-70 region 2 domain-containing protein</fullName>
    </recommendedName>
</protein>
<dbReference type="EMBL" id="CP021112">
    <property type="protein sequence ID" value="ARP98484.1"/>
    <property type="molecule type" value="Genomic_DNA"/>
</dbReference>
<dbReference type="Proteomes" id="UP000194137">
    <property type="component" value="Chromosome"/>
</dbReference>
<keyword evidence="2" id="KW-0731">Sigma factor</keyword>
<evidence type="ECO:0000313" key="6">
    <source>
        <dbReference type="Proteomes" id="UP000194137"/>
    </source>
</evidence>
<name>A0A1W6ZNX4_9HYPH</name>
<reference evidence="5 6" key="1">
    <citation type="submission" date="2017-05" db="EMBL/GenBank/DDBJ databases">
        <title>Full genome sequence of Pseudorhodoplanes sinuspersici.</title>
        <authorList>
            <person name="Dastgheib S.M.M."/>
            <person name="Shavandi M."/>
            <person name="Tirandaz H."/>
        </authorList>
    </citation>
    <scope>NUCLEOTIDE SEQUENCE [LARGE SCALE GENOMIC DNA]</scope>
    <source>
        <strain evidence="5 6">RIPI110</strain>
    </source>
</reference>
<dbReference type="AlphaFoldDB" id="A0A1W6ZNX4"/>
<keyword evidence="6" id="KW-1185">Reference proteome</keyword>